<dbReference type="CDD" id="cd09917">
    <property type="entry name" value="F-box_SF"/>
    <property type="match status" value="1"/>
</dbReference>
<dbReference type="SUPFAM" id="SSF48403">
    <property type="entry name" value="Ankyrin repeat"/>
    <property type="match status" value="1"/>
</dbReference>
<reference evidence="3" key="1">
    <citation type="submission" date="2016-12" db="EMBL/GenBank/DDBJ databases">
        <title>The genomes of Aspergillus section Nigri reveals drivers in fungal speciation.</title>
        <authorList>
            <consortium name="DOE Joint Genome Institute"/>
            <person name="Vesth T.C."/>
            <person name="Nybo J."/>
            <person name="Theobald S."/>
            <person name="Brandl J."/>
            <person name="Frisvad J.C."/>
            <person name="Nielsen K.F."/>
            <person name="Lyhne E.K."/>
            <person name="Kogle M.E."/>
            <person name="Kuo A."/>
            <person name="Riley R."/>
            <person name="Clum A."/>
            <person name="Nolan M."/>
            <person name="Lipzen A."/>
            <person name="Salamov A."/>
            <person name="Henrissat B."/>
            <person name="Wiebenga A."/>
            <person name="De Vries R.P."/>
            <person name="Grigoriev I.V."/>
            <person name="Mortensen U.H."/>
            <person name="Andersen M.R."/>
            <person name="Baker S.E."/>
        </authorList>
    </citation>
    <scope>NUCLEOTIDE SEQUENCE [LARGE SCALE GENOMIC DNA]</scope>
    <source>
        <strain evidence="3">CBS 113365</strain>
    </source>
</reference>
<dbReference type="InterPro" id="IPR036770">
    <property type="entry name" value="Ankyrin_rpt-contain_sf"/>
</dbReference>
<dbReference type="Gene3D" id="1.25.40.20">
    <property type="entry name" value="Ankyrin repeat-containing domain"/>
    <property type="match status" value="1"/>
</dbReference>
<dbReference type="AlphaFoldDB" id="A0A319B6T5"/>
<dbReference type="EMBL" id="KZ821626">
    <property type="protein sequence ID" value="PYH68507.1"/>
    <property type="molecule type" value="Genomic_DNA"/>
</dbReference>
<gene>
    <name evidence="3" type="ORF">BO88DRAFT_415676</name>
</gene>
<dbReference type="GeneID" id="37212812"/>
<protein>
    <recommendedName>
        <fullName evidence="2">F-box domain-containing protein</fullName>
    </recommendedName>
</protein>
<keyword evidence="1" id="KW-0175">Coiled coil</keyword>
<dbReference type="RefSeq" id="XP_025562301.1">
    <property type="nucleotide sequence ID" value="XM_025708220.1"/>
</dbReference>
<evidence type="ECO:0000259" key="2">
    <source>
        <dbReference type="PROSITE" id="PS50181"/>
    </source>
</evidence>
<dbReference type="Proteomes" id="UP000248405">
    <property type="component" value="Unassembled WGS sequence"/>
</dbReference>
<evidence type="ECO:0000313" key="4">
    <source>
        <dbReference type="Proteomes" id="UP000248405"/>
    </source>
</evidence>
<dbReference type="InterPro" id="IPR001810">
    <property type="entry name" value="F-box_dom"/>
</dbReference>
<name>A0A319B6T5_ASPVC</name>
<sequence length="526" mass="60813">MHEASCHLRMLPRKILLRLTQWLDPISVVYLSSTCKDFKAVLREKYTLAALNHATTVCKYVYVYRGLDENIFRRATSEDTDRDNMARLPRLDALITNNDRNLVEKYIDAGIDPNMEIWGHGSGSLLLRAGRCTRIDIIQMLLGKGAKPRRTLWSSPSEWSILDELANWHQYNLYSTHWKETTLLFLGRGVIFSSLKMAEQLCGMQDAPHVLEVALGQGLSIHHTFTEVDTNHDGITVERENISWLHAAVPKGTPEMIKHILDRAPEQLTALEIVHTTKIPWYMLWHPTGNHMLYRFDTHRNRSPLDLAVERGKDKIVGYLLDLGIKPTFETLEGAIQLANRKQDKFYWNCRLDPMEWLEWKLQWVDLVQIIASKLDIDGAEATSLFERILDYASWAARPGGEDDGRLYLSGLLKKLSPRTQLLYADRLAFDDYENSLTEARKKLEELAGEIDQSNSECWQAWRNKVSRYGSINDGVLKRYYEMLEDVEDHVEELEFAEKKLQYIARQVKGLEEILELRRESTLGLP</sequence>
<accession>A0A319B6T5</accession>
<feature type="coiled-coil region" evidence="1">
    <location>
        <begin position="430"/>
        <end position="514"/>
    </location>
</feature>
<evidence type="ECO:0000256" key="1">
    <source>
        <dbReference type="SAM" id="Coils"/>
    </source>
</evidence>
<dbReference type="PROSITE" id="PS50181">
    <property type="entry name" value="FBOX"/>
    <property type="match status" value="1"/>
</dbReference>
<feature type="domain" description="F-box" evidence="2">
    <location>
        <begin position="5"/>
        <end position="51"/>
    </location>
</feature>
<proteinExistence type="predicted"/>
<keyword evidence="4" id="KW-1185">Reference proteome</keyword>
<dbReference type="OrthoDB" id="4385933at2759"/>
<evidence type="ECO:0000313" key="3">
    <source>
        <dbReference type="EMBL" id="PYH68507.1"/>
    </source>
</evidence>
<organism evidence="3 4">
    <name type="scientific">Aspergillus vadensis (strain CBS 113365 / IMI 142717 / IBT 24658)</name>
    <dbReference type="NCBI Taxonomy" id="1448311"/>
    <lineage>
        <taxon>Eukaryota</taxon>
        <taxon>Fungi</taxon>
        <taxon>Dikarya</taxon>
        <taxon>Ascomycota</taxon>
        <taxon>Pezizomycotina</taxon>
        <taxon>Eurotiomycetes</taxon>
        <taxon>Eurotiomycetidae</taxon>
        <taxon>Eurotiales</taxon>
        <taxon>Aspergillaceae</taxon>
        <taxon>Aspergillus</taxon>
        <taxon>Aspergillus subgen. Circumdati</taxon>
    </lineage>
</organism>